<protein>
    <submittedName>
        <fullName evidence="2">Uncharacterized protein</fullName>
    </submittedName>
</protein>
<name>A0A3S5BGA7_9PLAT</name>
<organism evidence="2 3">
    <name type="scientific">Protopolystoma xenopodis</name>
    <dbReference type="NCBI Taxonomy" id="117903"/>
    <lineage>
        <taxon>Eukaryota</taxon>
        <taxon>Metazoa</taxon>
        <taxon>Spiralia</taxon>
        <taxon>Lophotrochozoa</taxon>
        <taxon>Platyhelminthes</taxon>
        <taxon>Monogenea</taxon>
        <taxon>Polyopisthocotylea</taxon>
        <taxon>Polystomatidea</taxon>
        <taxon>Polystomatidae</taxon>
        <taxon>Protopolystoma</taxon>
    </lineage>
</organism>
<feature type="compositionally biased region" description="Polar residues" evidence="1">
    <location>
        <begin position="40"/>
        <end position="62"/>
    </location>
</feature>
<dbReference type="EMBL" id="CAAALY010292713">
    <property type="protein sequence ID" value="VEL44246.1"/>
    <property type="molecule type" value="Genomic_DNA"/>
</dbReference>
<dbReference type="AlphaFoldDB" id="A0A3S5BGA7"/>
<feature type="region of interest" description="Disordered" evidence="1">
    <location>
        <begin position="22"/>
        <end position="63"/>
    </location>
</feature>
<evidence type="ECO:0000256" key="1">
    <source>
        <dbReference type="SAM" id="MobiDB-lite"/>
    </source>
</evidence>
<evidence type="ECO:0000313" key="2">
    <source>
        <dbReference type="EMBL" id="VEL44246.1"/>
    </source>
</evidence>
<reference evidence="2" key="1">
    <citation type="submission" date="2018-11" db="EMBL/GenBank/DDBJ databases">
        <authorList>
            <consortium name="Pathogen Informatics"/>
        </authorList>
    </citation>
    <scope>NUCLEOTIDE SEQUENCE</scope>
</reference>
<proteinExistence type="predicted"/>
<gene>
    <name evidence="2" type="ORF">PXEA_LOCUS37686</name>
</gene>
<sequence>MAQPCPSSEVVKSFGDVLTLSEPSFGQAEGQSRDPKVDSCQAQTQTCSVQQPGQTRSSSVGSPWQMVRSEAASPPISTPNLTASYSLSQTSTTTSQACPFGQFPWSNVYHPASNAFPDVNRPFCISPTRIPGIRCLSSRLATLGSCELMVYFIGSVDFPHVLPVIILPMNSLIFHYLMRSAQSLVNAQILE</sequence>
<comment type="caution">
    <text evidence="2">The sequence shown here is derived from an EMBL/GenBank/DDBJ whole genome shotgun (WGS) entry which is preliminary data.</text>
</comment>
<evidence type="ECO:0000313" key="3">
    <source>
        <dbReference type="Proteomes" id="UP000784294"/>
    </source>
</evidence>
<accession>A0A3S5BGA7</accession>
<dbReference type="Proteomes" id="UP000784294">
    <property type="component" value="Unassembled WGS sequence"/>
</dbReference>
<keyword evidence="3" id="KW-1185">Reference proteome</keyword>